<dbReference type="RefSeq" id="WP_002652471.1">
    <property type="nucleotide sequence ID" value="NZ_CH672376.1"/>
</dbReference>
<dbReference type="AlphaFoldDB" id="A3ZQ09"/>
<feature type="transmembrane region" description="Helical" evidence="1">
    <location>
        <begin position="105"/>
        <end position="127"/>
    </location>
</feature>
<name>A3ZQ09_9BACT</name>
<keyword evidence="1" id="KW-0812">Transmembrane</keyword>
<reference evidence="2 3" key="1">
    <citation type="submission" date="2006-02" db="EMBL/GenBank/DDBJ databases">
        <authorList>
            <person name="Amann R."/>
            <person name="Ferriera S."/>
            <person name="Johnson J."/>
            <person name="Kravitz S."/>
            <person name="Halpern A."/>
            <person name="Remington K."/>
            <person name="Beeson K."/>
            <person name="Tran B."/>
            <person name="Rogers Y.-H."/>
            <person name="Friedman R."/>
            <person name="Venter J.C."/>
        </authorList>
    </citation>
    <scope>NUCLEOTIDE SEQUENCE [LARGE SCALE GENOMIC DNA]</scope>
    <source>
        <strain evidence="2 3">DSM 3645</strain>
    </source>
</reference>
<evidence type="ECO:0000313" key="3">
    <source>
        <dbReference type="Proteomes" id="UP000004358"/>
    </source>
</evidence>
<gene>
    <name evidence="2" type="ORF">DSM3645_22861</name>
</gene>
<dbReference type="HOGENOM" id="CLU_1913010_0_0_0"/>
<proteinExistence type="predicted"/>
<sequence length="132" mass="14039">MADLLAKLGQIAMQGDGLFLSCAVVAVIGFVLSTKKREFFVLVTTAAFAAIVAAPTMTGRPNAWAAYEVDELLTHVIGRHWPTWTGIIVGCVIGQLAARRKEESSLGIAVALSVDISFCTSLVLEIANQSVF</sequence>
<dbReference type="STRING" id="314230.DSM3645_22861"/>
<accession>A3ZQ09</accession>
<feature type="transmembrane region" description="Helical" evidence="1">
    <location>
        <begin position="12"/>
        <end position="32"/>
    </location>
</feature>
<keyword evidence="1" id="KW-0472">Membrane</keyword>
<evidence type="ECO:0000313" key="2">
    <source>
        <dbReference type="EMBL" id="EAQ81282.1"/>
    </source>
</evidence>
<feature type="transmembrane region" description="Helical" evidence="1">
    <location>
        <begin position="81"/>
        <end position="98"/>
    </location>
</feature>
<feature type="transmembrane region" description="Helical" evidence="1">
    <location>
        <begin position="39"/>
        <end position="57"/>
    </location>
</feature>
<protein>
    <submittedName>
        <fullName evidence="2">Uncharacterized protein</fullName>
    </submittedName>
</protein>
<dbReference type="Proteomes" id="UP000004358">
    <property type="component" value="Unassembled WGS sequence"/>
</dbReference>
<comment type="caution">
    <text evidence="2">The sequence shown here is derived from an EMBL/GenBank/DDBJ whole genome shotgun (WGS) entry which is preliminary data.</text>
</comment>
<organism evidence="2 3">
    <name type="scientific">Blastopirellula marina DSM 3645</name>
    <dbReference type="NCBI Taxonomy" id="314230"/>
    <lineage>
        <taxon>Bacteria</taxon>
        <taxon>Pseudomonadati</taxon>
        <taxon>Planctomycetota</taxon>
        <taxon>Planctomycetia</taxon>
        <taxon>Pirellulales</taxon>
        <taxon>Pirellulaceae</taxon>
        <taxon>Blastopirellula</taxon>
    </lineage>
</organism>
<evidence type="ECO:0000256" key="1">
    <source>
        <dbReference type="SAM" id="Phobius"/>
    </source>
</evidence>
<dbReference type="EMBL" id="AANZ01000005">
    <property type="protein sequence ID" value="EAQ81282.1"/>
    <property type="molecule type" value="Genomic_DNA"/>
</dbReference>
<keyword evidence="1" id="KW-1133">Transmembrane helix</keyword>